<organism evidence="2 3">
    <name type="scientific">Tahibacter aquaticus</name>
    <dbReference type="NCBI Taxonomy" id="520092"/>
    <lineage>
        <taxon>Bacteria</taxon>
        <taxon>Pseudomonadati</taxon>
        <taxon>Pseudomonadota</taxon>
        <taxon>Gammaproteobacteria</taxon>
        <taxon>Lysobacterales</taxon>
        <taxon>Rhodanobacteraceae</taxon>
        <taxon>Tahibacter</taxon>
    </lineage>
</organism>
<dbReference type="Proteomes" id="UP000295293">
    <property type="component" value="Unassembled WGS sequence"/>
</dbReference>
<keyword evidence="1" id="KW-0732">Signal</keyword>
<evidence type="ECO:0000256" key="1">
    <source>
        <dbReference type="SAM" id="SignalP"/>
    </source>
</evidence>
<dbReference type="EMBL" id="SNZH01000006">
    <property type="protein sequence ID" value="TDR44106.1"/>
    <property type="molecule type" value="Genomic_DNA"/>
</dbReference>
<dbReference type="OrthoDB" id="1115033at2"/>
<dbReference type="AlphaFoldDB" id="A0A4R6YYR1"/>
<protein>
    <submittedName>
        <fullName evidence="2">Uncharacterized protein</fullName>
    </submittedName>
</protein>
<name>A0A4R6YYR1_9GAMM</name>
<gene>
    <name evidence="2" type="ORF">DFR29_106253</name>
</gene>
<sequence length="242" mass="25881">MTARCLLLAALLPGCALAADLAAVFPQLTPLKLENEGIRVLYAKDQSEKVTDRPSWMNEVEQAGVYVALPLRLRLGKGIPPLTLYCDSGPSADPRCRLLPNTDVPEKNVFDAPGSEFAFPGDGRIVVAGHSDNYYDQRKVFRWDGDRFTELVQPLLHVGLTGKTRAAIPLRRAPGATAATTGVVLPAGSSVTVLLNDNSTVDDSGQNPNYLLLSAEGIVGWAYLPGQDDGSTAIEGLFYAGD</sequence>
<accession>A0A4R6YYR1</accession>
<dbReference type="RefSeq" id="WP_133818843.1">
    <property type="nucleotide sequence ID" value="NZ_SNZH01000006.1"/>
</dbReference>
<reference evidence="2 3" key="1">
    <citation type="submission" date="2019-03" db="EMBL/GenBank/DDBJ databases">
        <title>Genomic Encyclopedia of Type Strains, Phase IV (KMG-IV): sequencing the most valuable type-strain genomes for metagenomic binning, comparative biology and taxonomic classification.</title>
        <authorList>
            <person name="Goeker M."/>
        </authorList>
    </citation>
    <scope>NUCLEOTIDE SEQUENCE [LARGE SCALE GENOMIC DNA]</scope>
    <source>
        <strain evidence="2 3">DSM 21667</strain>
    </source>
</reference>
<keyword evidence="3" id="KW-1185">Reference proteome</keyword>
<proteinExistence type="predicted"/>
<evidence type="ECO:0000313" key="3">
    <source>
        <dbReference type="Proteomes" id="UP000295293"/>
    </source>
</evidence>
<evidence type="ECO:0000313" key="2">
    <source>
        <dbReference type="EMBL" id="TDR44106.1"/>
    </source>
</evidence>
<comment type="caution">
    <text evidence="2">The sequence shown here is derived from an EMBL/GenBank/DDBJ whole genome shotgun (WGS) entry which is preliminary data.</text>
</comment>
<feature type="signal peptide" evidence="1">
    <location>
        <begin position="1"/>
        <end position="18"/>
    </location>
</feature>
<feature type="chain" id="PRO_5020578616" evidence="1">
    <location>
        <begin position="19"/>
        <end position="242"/>
    </location>
</feature>